<evidence type="ECO:0000313" key="4">
    <source>
        <dbReference type="Proteomes" id="UP001185012"/>
    </source>
</evidence>
<gene>
    <name evidence="3" type="ORF">JOE21_002740</name>
</gene>
<evidence type="ECO:0000259" key="2">
    <source>
        <dbReference type="Pfam" id="PF00848"/>
    </source>
</evidence>
<feature type="domain" description="Aromatic-ring-hydroxylating dioxygenase alpha subunit C-terminal" evidence="2">
    <location>
        <begin position="66"/>
        <end position="247"/>
    </location>
</feature>
<comment type="caution">
    <text evidence="3">The sequence shown here is derived from an EMBL/GenBank/DDBJ whole genome shotgun (WGS) entry which is preliminary data.</text>
</comment>
<organism evidence="3 4">
    <name type="scientific">Desmospora profundinema</name>
    <dbReference type="NCBI Taxonomy" id="1571184"/>
    <lineage>
        <taxon>Bacteria</taxon>
        <taxon>Bacillati</taxon>
        <taxon>Bacillota</taxon>
        <taxon>Bacilli</taxon>
        <taxon>Bacillales</taxon>
        <taxon>Thermoactinomycetaceae</taxon>
        <taxon>Desmospora</taxon>
    </lineage>
</organism>
<dbReference type="InterPro" id="IPR036922">
    <property type="entry name" value="Rieske_2Fe-2S_sf"/>
</dbReference>
<sequence length="250" mass="29146">MDGRLLGAPGTEKIHHFDKQEFSLDEVHCIDYHGLIFVHLQEEPVLPETFFGDFGERVVLPYQLKQMKAVKEKDYVLQSNWKFYVEVDMETLHTPNIHKESIGDQPVDWERTKGSWISVYHRSDETVALHPGERNKGFPYIEGLTGKAAAGTSFSIVYPGFFIVTTVDAMWWIHKVPEGPERTRVHVGYCFPEKTVNRDDFDSKAAKYYQRWDQVIQEDDWITEFQQSSIRSSRPGRYSHREIVVYALDN</sequence>
<dbReference type="Pfam" id="PF00848">
    <property type="entry name" value="Ring_hydroxyl_A"/>
    <property type="match status" value="1"/>
</dbReference>
<evidence type="ECO:0000313" key="3">
    <source>
        <dbReference type="EMBL" id="MDR6226730.1"/>
    </source>
</evidence>
<dbReference type="CDD" id="cd00680">
    <property type="entry name" value="RHO_alpha_C"/>
    <property type="match status" value="1"/>
</dbReference>
<evidence type="ECO:0000256" key="1">
    <source>
        <dbReference type="ARBA" id="ARBA00001962"/>
    </source>
</evidence>
<dbReference type="SUPFAM" id="SSF55961">
    <property type="entry name" value="Bet v1-like"/>
    <property type="match status" value="1"/>
</dbReference>
<dbReference type="Proteomes" id="UP001185012">
    <property type="component" value="Unassembled WGS sequence"/>
</dbReference>
<keyword evidence="4" id="KW-1185">Reference proteome</keyword>
<protein>
    <submittedName>
        <fullName evidence="3">Phenylpropionate dioxygenase-like ring-hydroxylating dioxygenase large terminal subunit</fullName>
    </submittedName>
</protein>
<name>A0ABU1IPL8_9BACL</name>
<dbReference type="InterPro" id="IPR015879">
    <property type="entry name" value="Ring_hydroxy_dOase_asu_C_dom"/>
</dbReference>
<dbReference type="Gene3D" id="2.102.10.10">
    <property type="entry name" value="Rieske [2Fe-2S] iron-sulphur domain"/>
    <property type="match status" value="1"/>
</dbReference>
<proteinExistence type="predicted"/>
<dbReference type="Gene3D" id="3.90.380.10">
    <property type="entry name" value="Naphthalene 1,2-dioxygenase Alpha Subunit, Chain A, domain 1"/>
    <property type="match status" value="2"/>
</dbReference>
<reference evidence="3 4" key="1">
    <citation type="submission" date="2023-07" db="EMBL/GenBank/DDBJ databases">
        <title>Genomic Encyclopedia of Type Strains, Phase IV (KMG-IV): sequencing the most valuable type-strain genomes for metagenomic binning, comparative biology and taxonomic classification.</title>
        <authorList>
            <person name="Goeker M."/>
        </authorList>
    </citation>
    <scope>NUCLEOTIDE SEQUENCE [LARGE SCALE GENOMIC DNA]</scope>
    <source>
        <strain evidence="3 4">DSM 45903</strain>
    </source>
</reference>
<dbReference type="EMBL" id="JAVDQG010000006">
    <property type="protein sequence ID" value="MDR6226730.1"/>
    <property type="molecule type" value="Genomic_DNA"/>
</dbReference>
<comment type="cofactor">
    <cofactor evidence="1">
        <name>Fe cation</name>
        <dbReference type="ChEBI" id="CHEBI:24875"/>
    </cofactor>
</comment>
<accession>A0ABU1IPL8</accession>
<dbReference type="InterPro" id="IPR001663">
    <property type="entry name" value="Rng_hydr_dOase-A"/>
</dbReference>
<dbReference type="PANTHER" id="PTHR43756:SF5">
    <property type="entry name" value="CHOLINE MONOOXYGENASE, CHLOROPLASTIC"/>
    <property type="match status" value="1"/>
</dbReference>
<dbReference type="PANTHER" id="PTHR43756">
    <property type="entry name" value="CHOLINE MONOOXYGENASE, CHLOROPLASTIC"/>
    <property type="match status" value="1"/>
</dbReference>